<dbReference type="InterPro" id="IPR012180">
    <property type="entry name" value="Bifunc_ATPase/PTrfase"/>
</dbReference>
<dbReference type="GO" id="GO:0046872">
    <property type="term" value="F:metal ion binding"/>
    <property type="evidence" value="ECO:0007669"/>
    <property type="project" value="UniProtKB-KW"/>
</dbReference>
<comment type="caution">
    <text evidence="12">The sequence shown here is derived from an EMBL/GenBank/DDBJ whole genome shotgun (WGS) entry which is preliminary data.</text>
</comment>
<dbReference type="Gene3D" id="3.40.50.300">
    <property type="entry name" value="P-loop containing nucleotide triphosphate hydrolases"/>
    <property type="match status" value="1"/>
</dbReference>
<organism evidence="12 13">
    <name type="scientific">Allorhizobium borbori</name>
    <dbReference type="NCBI Taxonomy" id="485907"/>
    <lineage>
        <taxon>Bacteria</taxon>
        <taxon>Pseudomonadati</taxon>
        <taxon>Pseudomonadota</taxon>
        <taxon>Alphaproteobacteria</taxon>
        <taxon>Hyphomicrobiales</taxon>
        <taxon>Rhizobiaceae</taxon>
        <taxon>Rhizobium/Agrobacterium group</taxon>
        <taxon>Allorhizobium</taxon>
    </lineage>
</organism>
<dbReference type="Gene3D" id="3.30.200.20">
    <property type="entry name" value="Phosphorylase Kinase, domain 1"/>
    <property type="match status" value="1"/>
</dbReference>
<evidence type="ECO:0000256" key="3">
    <source>
        <dbReference type="ARBA" id="ARBA00019010"/>
    </source>
</evidence>
<evidence type="ECO:0000256" key="2">
    <source>
        <dbReference type="ARBA" id="ARBA00007599"/>
    </source>
</evidence>
<sequence>MTEAVQTFTLTLAGEADTIRLGEDLALALKPGDCLALSGDLGAGKSTMARAFLRAMANDPYLEAPSPTFTLVQSYDLRLPVAHFDLYRIADPSELDELGLDEALDHGVALIEWPEMAGNALPKNAIRLRLEQDGEGRRATIIASEPQAGRIARNRLIRAFLDSHDHAGAARRHLTGDASTRAYEYIIEADKPRLILMDAPRQPDGPPIRDGKPYSQIAHLAEDVYPFVAIARTLKAQGLAAPEIYGSDYEAGLLLIEDLGTEGVLDGQGKPIPERYRESVACLAHLHSMQFPREIRVTDSHVHRIPDYDAGVMKMEAELTLDWHLPWKRDGKGATDEERADYLAIWDGLIAELANAETNLVLRDFHSPNIIWRPEAQGIDRVGLIDFQDAMIGPTAYDLVSIVQDARVTIERDLVDVMMADYVTLRHVQGGFDEANFRKAWAIMAAQRASKLNGLWVRLWKRDGKDGYMKHMPRTLWHLQVAFEHEALAPLREWCARAGIGTVES</sequence>
<dbReference type="SUPFAM" id="SSF56112">
    <property type="entry name" value="Protein kinase-like (PK-like)"/>
    <property type="match status" value="1"/>
</dbReference>
<dbReference type="GO" id="GO:0005524">
    <property type="term" value="F:ATP binding"/>
    <property type="evidence" value="ECO:0007669"/>
    <property type="project" value="UniProtKB-KW"/>
</dbReference>
<dbReference type="Proteomes" id="UP000584824">
    <property type="component" value="Unassembled WGS sequence"/>
</dbReference>
<dbReference type="Pfam" id="PF01636">
    <property type="entry name" value="APH"/>
    <property type="match status" value="1"/>
</dbReference>
<evidence type="ECO:0000256" key="7">
    <source>
        <dbReference type="ARBA" id="ARBA00022741"/>
    </source>
</evidence>
<evidence type="ECO:0000259" key="11">
    <source>
        <dbReference type="Pfam" id="PF01636"/>
    </source>
</evidence>
<gene>
    <name evidence="12" type="ORF">GGQ66_002651</name>
</gene>
<keyword evidence="6" id="KW-0479">Metal-binding</keyword>
<dbReference type="NCBIfam" id="TIGR00150">
    <property type="entry name" value="T6A_YjeE"/>
    <property type="match status" value="1"/>
</dbReference>
<feature type="domain" description="Aminoglycoside phosphotransferase" evidence="11">
    <location>
        <begin position="174"/>
        <end position="418"/>
    </location>
</feature>
<dbReference type="GO" id="GO:0002949">
    <property type="term" value="P:tRNA threonylcarbamoyladenosine modification"/>
    <property type="evidence" value="ECO:0007669"/>
    <property type="project" value="InterPro"/>
</dbReference>
<evidence type="ECO:0000256" key="9">
    <source>
        <dbReference type="ARBA" id="ARBA00022842"/>
    </source>
</evidence>
<dbReference type="SUPFAM" id="SSF52540">
    <property type="entry name" value="P-loop containing nucleoside triphosphate hydrolases"/>
    <property type="match status" value="1"/>
</dbReference>
<keyword evidence="5" id="KW-0819">tRNA processing</keyword>
<dbReference type="Pfam" id="PF02367">
    <property type="entry name" value="TsaE"/>
    <property type="match status" value="1"/>
</dbReference>
<evidence type="ECO:0000256" key="8">
    <source>
        <dbReference type="ARBA" id="ARBA00022840"/>
    </source>
</evidence>
<evidence type="ECO:0000313" key="13">
    <source>
        <dbReference type="Proteomes" id="UP000584824"/>
    </source>
</evidence>
<dbReference type="InterPro" id="IPR003442">
    <property type="entry name" value="T6A_TsaE"/>
</dbReference>
<dbReference type="PIRSF" id="PIRSF036599">
    <property type="entry name" value="AtpPhos"/>
    <property type="match status" value="1"/>
</dbReference>
<dbReference type="PANTHER" id="PTHR33540:SF2">
    <property type="entry name" value="TRNA THREONYLCARBAMOYLADENOSINE BIOSYNTHESIS PROTEIN TSAE"/>
    <property type="match status" value="1"/>
</dbReference>
<dbReference type="InterPro" id="IPR027417">
    <property type="entry name" value="P-loop_NTPase"/>
</dbReference>
<dbReference type="EMBL" id="JACIDU010000010">
    <property type="protein sequence ID" value="MBB4104078.1"/>
    <property type="molecule type" value="Genomic_DNA"/>
</dbReference>
<keyword evidence="13" id="KW-1185">Reference proteome</keyword>
<keyword evidence="4" id="KW-0963">Cytoplasm</keyword>
<name>A0A7W6P1Z0_9HYPH</name>
<keyword evidence="8" id="KW-0067">ATP-binding</keyword>
<dbReference type="AlphaFoldDB" id="A0A7W6P1Z0"/>
<dbReference type="Gene3D" id="3.90.1200.10">
    <property type="match status" value="1"/>
</dbReference>
<evidence type="ECO:0000256" key="5">
    <source>
        <dbReference type="ARBA" id="ARBA00022694"/>
    </source>
</evidence>
<keyword evidence="9" id="KW-0460">Magnesium</keyword>
<evidence type="ECO:0000256" key="6">
    <source>
        <dbReference type="ARBA" id="ARBA00022723"/>
    </source>
</evidence>
<dbReference type="RefSeq" id="WP_183793172.1">
    <property type="nucleotide sequence ID" value="NZ_JACIDU010000010.1"/>
</dbReference>
<dbReference type="InterPro" id="IPR011009">
    <property type="entry name" value="Kinase-like_dom_sf"/>
</dbReference>
<comment type="similarity">
    <text evidence="2">Belongs to the TsaE family.</text>
</comment>
<comment type="subcellular location">
    <subcellularLocation>
        <location evidence="1">Cytoplasm</location>
    </subcellularLocation>
</comment>
<evidence type="ECO:0000313" key="12">
    <source>
        <dbReference type="EMBL" id="MBB4104078.1"/>
    </source>
</evidence>
<reference evidence="12 13" key="1">
    <citation type="submission" date="2020-08" db="EMBL/GenBank/DDBJ databases">
        <title>Genomic Encyclopedia of Type Strains, Phase IV (KMG-IV): sequencing the most valuable type-strain genomes for metagenomic binning, comparative biology and taxonomic classification.</title>
        <authorList>
            <person name="Goeker M."/>
        </authorList>
    </citation>
    <scope>NUCLEOTIDE SEQUENCE [LARGE SCALE GENOMIC DNA]</scope>
    <source>
        <strain evidence="12 13">DSM 26385</strain>
    </source>
</reference>
<dbReference type="GO" id="GO:0005737">
    <property type="term" value="C:cytoplasm"/>
    <property type="evidence" value="ECO:0007669"/>
    <property type="project" value="UniProtKB-SubCell"/>
</dbReference>
<evidence type="ECO:0000256" key="1">
    <source>
        <dbReference type="ARBA" id="ARBA00004496"/>
    </source>
</evidence>
<evidence type="ECO:0000256" key="4">
    <source>
        <dbReference type="ARBA" id="ARBA00022490"/>
    </source>
</evidence>
<protein>
    <recommendedName>
        <fullName evidence="3">tRNA threonylcarbamoyladenosine biosynthesis protein TsaE</fullName>
    </recommendedName>
    <alternativeName>
        <fullName evidence="10">t(6)A37 threonylcarbamoyladenosine biosynthesis protein TsaE</fullName>
    </alternativeName>
</protein>
<proteinExistence type="inferred from homology"/>
<accession>A0A7W6P1Z0</accession>
<dbReference type="PANTHER" id="PTHR33540">
    <property type="entry name" value="TRNA THREONYLCARBAMOYLADENOSINE BIOSYNTHESIS PROTEIN TSAE"/>
    <property type="match status" value="1"/>
</dbReference>
<keyword evidence="7" id="KW-0547">Nucleotide-binding</keyword>
<dbReference type="InterPro" id="IPR002575">
    <property type="entry name" value="Aminoglycoside_PTrfase"/>
</dbReference>
<evidence type="ECO:0000256" key="10">
    <source>
        <dbReference type="ARBA" id="ARBA00032441"/>
    </source>
</evidence>